<evidence type="ECO:0000256" key="14">
    <source>
        <dbReference type="PROSITE-ProRule" id="PRU00175"/>
    </source>
</evidence>
<feature type="domain" description="RING-type" evidence="17">
    <location>
        <begin position="121"/>
        <end position="163"/>
    </location>
</feature>
<dbReference type="PROSITE" id="PS50089">
    <property type="entry name" value="ZF_RING_2"/>
    <property type="match status" value="1"/>
</dbReference>
<evidence type="ECO:0000256" key="8">
    <source>
        <dbReference type="ARBA" id="ARBA00022771"/>
    </source>
</evidence>
<reference evidence="18 19" key="1">
    <citation type="submission" date="2024-04" db="EMBL/GenBank/DDBJ databases">
        <title>The reference genome of an endangered Asteraceae, Deinandra increscens subsp. villosa, native to the Central Coast of California.</title>
        <authorList>
            <person name="Guilliams M."/>
            <person name="Hasenstab-Lehman K."/>
            <person name="Meyer R."/>
            <person name="Mcevoy S."/>
        </authorList>
    </citation>
    <scope>NUCLEOTIDE SEQUENCE [LARGE SCALE GENOMIC DNA]</scope>
    <source>
        <tissue evidence="18">Leaf</tissue>
    </source>
</reference>
<dbReference type="InterPro" id="IPR001841">
    <property type="entry name" value="Znf_RING"/>
</dbReference>
<dbReference type="Pfam" id="PF13639">
    <property type="entry name" value="zf-RING_2"/>
    <property type="match status" value="1"/>
</dbReference>
<dbReference type="GO" id="GO:0061630">
    <property type="term" value="F:ubiquitin protein ligase activity"/>
    <property type="evidence" value="ECO:0007669"/>
    <property type="project" value="UniProtKB-EC"/>
</dbReference>
<keyword evidence="11 16" id="KW-1133">Transmembrane helix</keyword>
<comment type="pathway">
    <text evidence="3">Protein modification; protein ubiquitination.</text>
</comment>
<evidence type="ECO:0000313" key="19">
    <source>
        <dbReference type="Proteomes" id="UP001408789"/>
    </source>
</evidence>
<dbReference type="EMBL" id="JBCNJP010000014">
    <property type="protein sequence ID" value="KAK9067891.1"/>
    <property type="molecule type" value="Genomic_DNA"/>
</dbReference>
<keyword evidence="9" id="KW-0833">Ubl conjugation pathway</keyword>
<evidence type="ECO:0000256" key="1">
    <source>
        <dbReference type="ARBA" id="ARBA00000900"/>
    </source>
</evidence>
<dbReference type="InterPro" id="IPR044600">
    <property type="entry name" value="ATL1/ATL16-like"/>
</dbReference>
<keyword evidence="19" id="KW-1185">Reference proteome</keyword>
<evidence type="ECO:0000256" key="10">
    <source>
        <dbReference type="ARBA" id="ARBA00022833"/>
    </source>
</evidence>
<keyword evidence="8 14" id="KW-0863">Zinc-finger</keyword>
<keyword evidence="10" id="KW-0862">Zinc</keyword>
<evidence type="ECO:0000256" key="7">
    <source>
        <dbReference type="ARBA" id="ARBA00022723"/>
    </source>
</evidence>
<keyword evidence="7" id="KW-0479">Metal-binding</keyword>
<feature type="compositionally biased region" description="Basic and acidic residues" evidence="15">
    <location>
        <begin position="291"/>
        <end position="303"/>
    </location>
</feature>
<evidence type="ECO:0000259" key="17">
    <source>
        <dbReference type="PROSITE" id="PS50089"/>
    </source>
</evidence>
<dbReference type="SUPFAM" id="SSF57850">
    <property type="entry name" value="RING/U-box"/>
    <property type="match status" value="1"/>
</dbReference>
<feature type="compositionally biased region" description="Low complexity" evidence="15">
    <location>
        <begin position="266"/>
        <end position="285"/>
    </location>
</feature>
<sequence length="303" mass="33707">MSSSPPIPRPWQDPEDLDSSRSYALSGRIMLASIIVLFVVVVFLVLLHLYARWYLLRLQLRSASRRRRNRRNRSSSRIVFYVDSNGLSAAAASTGGLDAAVLKSLPLFVYSSEVDVSMPECAVCLSEFEDGETGRVLPKCKHSFHTECIDMWFCSHSNCPLCRSPVEAVETEMSQITMIPVEPERSVIEAGSSELRQTTSFADKTDEARQTTSFAERGKRMDVRIEVPNRNELAAENELNLTSPSQGFWSPGSRLLSFKRIMNMGRRSPAVSPSSGVGPSRAPGVTESDLESAHESSRQETLR</sequence>
<keyword evidence="6 16" id="KW-0812">Transmembrane</keyword>
<evidence type="ECO:0000256" key="5">
    <source>
        <dbReference type="ARBA" id="ARBA00022679"/>
    </source>
</evidence>
<evidence type="ECO:0000256" key="4">
    <source>
        <dbReference type="ARBA" id="ARBA00012483"/>
    </source>
</evidence>
<dbReference type="CDD" id="cd16461">
    <property type="entry name" value="RING-H2_EL5-like"/>
    <property type="match status" value="1"/>
</dbReference>
<gene>
    <name evidence="18" type="ORF">SSX86_012002</name>
</gene>
<evidence type="ECO:0000256" key="2">
    <source>
        <dbReference type="ARBA" id="ARBA00004167"/>
    </source>
</evidence>
<dbReference type="EC" id="2.3.2.27" evidence="4"/>
<dbReference type="SMART" id="SM00184">
    <property type="entry name" value="RING"/>
    <property type="match status" value="1"/>
</dbReference>
<evidence type="ECO:0000313" key="18">
    <source>
        <dbReference type="EMBL" id="KAK9067891.1"/>
    </source>
</evidence>
<organism evidence="18 19">
    <name type="scientific">Deinandra increscens subsp. villosa</name>
    <dbReference type="NCBI Taxonomy" id="3103831"/>
    <lineage>
        <taxon>Eukaryota</taxon>
        <taxon>Viridiplantae</taxon>
        <taxon>Streptophyta</taxon>
        <taxon>Embryophyta</taxon>
        <taxon>Tracheophyta</taxon>
        <taxon>Spermatophyta</taxon>
        <taxon>Magnoliopsida</taxon>
        <taxon>eudicotyledons</taxon>
        <taxon>Gunneridae</taxon>
        <taxon>Pentapetalae</taxon>
        <taxon>asterids</taxon>
        <taxon>campanulids</taxon>
        <taxon>Asterales</taxon>
        <taxon>Asteraceae</taxon>
        <taxon>Asteroideae</taxon>
        <taxon>Heliantheae alliance</taxon>
        <taxon>Madieae</taxon>
        <taxon>Madiinae</taxon>
        <taxon>Deinandra</taxon>
    </lineage>
</organism>
<dbReference type="GO" id="GO:0008270">
    <property type="term" value="F:zinc ion binding"/>
    <property type="evidence" value="ECO:0007669"/>
    <property type="project" value="UniProtKB-KW"/>
</dbReference>
<dbReference type="AlphaFoldDB" id="A0AAP0H055"/>
<keyword evidence="12 16" id="KW-0472">Membrane</keyword>
<feature type="region of interest" description="Disordered" evidence="15">
    <location>
        <begin position="266"/>
        <end position="303"/>
    </location>
</feature>
<evidence type="ECO:0000256" key="13">
    <source>
        <dbReference type="ARBA" id="ARBA00024209"/>
    </source>
</evidence>
<comment type="similarity">
    <text evidence="13">Belongs to the RING-type zinc finger family. ATL subfamily.</text>
</comment>
<evidence type="ECO:0000256" key="15">
    <source>
        <dbReference type="SAM" id="MobiDB-lite"/>
    </source>
</evidence>
<comment type="subcellular location">
    <subcellularLocation>
        <location evidence="2">Membrane</location>
        <topology evidence="2">Single-pass membrane protein</topology>
    </subcellularLocation>
</comment>
<accession>A0AAP0H055</accession>
<dbReference type="InterPro" id="IPR013083">
    <property type="entry name" value="Znf_RING/FYVE/PHD"/>
</dbReference>
<evidence type="ECO:0000256" key="11">
    <source>
        <dbReference type="ARBA" id="ARBA00022989"/>
    </source>
</evidence>
<dbReference type="GO" id="GO:0016567">
    <property type="term" value="P:protein ubiquitination"/>
    <property type="evidence" value="ECO:0007669"/>
    <property type="project" value="InterPro"/>
</dbReference>
<dbReference type="PANTHER" id="PTHR46913:SF1">
    <property type="entry name" value="RING-H2 FINGER PROTEIN ATL16"/>
    <property type="match status" value="1"/>
</dbReference>
<feature type="transmembrane region" description="Helical" evidence="16">
    <location>
        <begin position="29"/>
        <end position="51"/>
    </location>
</feature>
<dbReference type="Gene3D" id="3.30.40.10">
    <property type="entry name" value="Zinc/RING finger domain, C3HC4 (zinc finger)"/>
    <property type="match status" value="1"/>
</dbReference>
<name>A0AAP0H055_9ASTR</name>
<evidence type="ECO:0000256" key="12">
    <source>
        <dbReference type="ARBA" id="ARBA00023136"/>
    </source>
</evidence>
<proteinExistence type="inferred from homology"/>
<evidence type="ECO:0000256" key="16">
    <source>
        <dbReference type="SAM" id="Phobius"/>
    </source>
</evidence>
<keyword evidence="5" id="KW-0808">Transferase</keyword>
<dbReference type="PANTHER" id="PTHR46913">
    <property type="entry name" value="RING-H2 FINGER PROTEIN ATL16"/>
    <property type="match status" value="1"/>
</dbReference>
<dbReference type="GO" id="GO:0016020">
    <property type="term" value="C:membrane"/>
    <property type="evidence" value="ECO:0007669"/>
    <property type="project" value="UniProtKB-SubCell"/>
</dbReference>
<evidence type="ECO:0000256" key="3">
    <source>
        <dbReference type="ARBA" id="ARBA00004906"/>
    </source>
</evidence>
<dbReference type="FunFam" id="3.30.40.10:FF:000187">
    <property type="entry name" value="E3 ubiquitin-protein ligase ATL6"/>
    <property type="match status" value="1"/>
</dbReference>
<evidence type="ECO:0000256" key="9">
    <source>
        <dbReference type="ARBA" id="ARBA00022786"/>
    </source>
</evidence>
<evidence type="ECO:0000256" key="6">
    <source>
        <dbReference type="ARBA" id="ARBA00022692"/>
    </source>
</evidence>
<protein>
    <recommendedName>
        <fullName evidence="4">RING-type E3 ubiquitin transferase</fullName>
        <ecNumber evidence="4">2.3.2.27</ecNumber>
    </recommendedName>
</protein>
<comment type="catalytic activity">
    <reaction evidence="1">
        <text>S-ubiquitinyl-[E2 ubiquitin-conjugating enzyme]-L-cysteine + [acceptor protein]-L-lysine = [E2 ubiquitin-conjugating enzyme]-L-cysteine + N(6)-ubiquitinyl-[acceptor protein]-L-lysine.</text>
        <dbReference type="EC" id="2.3.2.27"/>
    </reaction>
</comment>
<dbReference type="Proteomes" id="UP001408789">
    <property type="component" value="Unassembled WGS sequence"/>
</dbReference>
<comment type="caution">
    <text evidence="18">The sequence shown here is derived from an EMBL/GenBank/DDBJ whole genome shotgun (WGS) entry which is preliminary data.</text>
</comment>